<evidence type="ECO:0000313" key="2">
    <source>
        <dbReference type="EMBL" id="GFH05406.1"/>
    </source>
</evidence>
<dbReference type="AlphaFoldDB" id="A0A7I9ZXG9"/>
<keyword evidence="3" id="KW-1185">Reference proteome</keyword>
<evidence type="ECO:0000256" key="1">
    <source>
        <dbReference type="SAM" id="SignalP"/>
    </source>
</evidence>
<feature type="signal peptide" evidence="1">
    <location>
        <begin position="1"/>
        <end position="34"/>
    </location>
</feature>
<comment type="caution">
    <text evidence="2">The sequence shown here is derived from an EMBL/GenBank/DDBJ whole genome shotgun (WGS) entry which is preliminary data.</text>
</comment>
<name>A0A7I9ZXG9_9MYCO</name>
<dbReference type="EMBL" id="BLLB01000002">
    <property type="protein sequence ID" value="GFH05406.1"/>
    <property type="molecule type" value="Genomic_DNA"/>
</dbReference>
<reference evidence="2 3" key="1">
    <citation type="journal article" date="2019" name="Emerg. Microbes Infect.">
        <title>Comprehensive subspecies identification of 175 nontuberculous mycobacteria species based on 7547 genomic profiles.</title>
        <authorList>
            <person name="Matsumoto Y."/>
            <person name="Kinjo T."/>
            <person name="Motooka D."/>
            <person name="Nabeya D."/>
            <person name="Jung N."/>
            <person name="Uechi K."/>
            <person name="Horii T."/>
            <person name="Iida T."/>
            <person name="Fujita J."/>
            <person name="Nakamura S."/>
        </authorList>
    </citation>
    <scope>NUCLEOTIDE SEQUENCE [LARGE SCALE GENOMIC DNA]</scope>
    <source>
        <strain evidence="2 3">JCM 30996</strain>
    </source>
</reference>
<sequence>MKRFAQKSAFARISMAAATSVVLALFAPAAGAHAAVDTADASIPVDPATSIEVHTTADCVRAVNQCFFTASANLRTPAGAIGFPSDLWARQTTTLRSMDRSVYLDTAFQAENTRMFKSIGPVEFTTIYFGSGPVEKYRLQGNTWPTDWSTGQPKLDADYIVCSHIQVVYAGVNLTTPDACSQTTFD</sequence>
<proteinExistence type="predicted"/>
<evidence type="ECO:0000313" key="3">
    <source>
        <dbReference type="Proteomes" id="UP000465304"/>
    </source>
</evidence>
<organism evidence="2 3">
    <name type="scientific">Mycolicibacterium hippocampi</name>
    <dbReference type="NCBI Taxonomy" id="659824"/>
    <lineage>
        <taxon>Bacteria</taxon>
        <taxon>Bacillati</taxon>
        <taxon>Actinomycetota</taxon>
        <taxon>Actinomycetes</taxon>
        <taxon>Mycobacteriales</taxon>
        <taxon>Mycobacteriaceae</taxon>
        <taxon>Mycolicibacterium</taxon>
    </lineage>
</organism>
<dbReference type="Proteomes" id="UP000465304">
    <property type="component" value="Unassembled WGS sequence"/>
</dbReference>
<evidence type="ECO:0008006" key="4">
    <source>
        <dbReference type="Google" id="ProtNLM"/>
    </source>
</evidence>
<protein>
    <recommendedName>
        <fullName evidence="4">Secreted protein</fullName>
    </recommendedName>
</protein>
<gene>
    <name evidence="2" type="ORF">MHIP_58890</name>
</gene>
<feature type="chain" id="PRO_5029620713" description="Secreted protein" evidence="1">
    <location>
        <begin position="35"/>
        <end position="186"/>
    </location>
</feature>
<accession>A0A7I9ZXG9</accession>
<keyword evidence="1" id="KW-0732">Signal</keyword>